<dbReference type="AlphaFoldDB" id="A0A518E220"/>
<dbReference type="KEGG" id="lcre:Pla8534_60010"/>
<dbReference type="Gene3D" id="3.40.630.30">
    <property type="match status" value="1"/>
</dbReference>
<evidence type="ECO:0000313" key="3">
    <source>
        <dbReference type="Proteomes" id="UP000317648"/>
    </source>
</evidence>
<dbReference type="RefSeq" id="WP_145057146.1">
    <property type="nucleotide sequence ID" value="NZ_CP036433.1"/>
</dbReference>
<dbReference type="InterPro" id="IPR016181">
    <property type="entry name" value="Acyl_CoA_acyltransferase"/>
</dbReference>
<protein>
    <recommendedName>
        <fullName evidence="1">BioF2-like acetyltransferase domain-containing protein</fullName>
    </recommendedName>
</protein>
<evidence type="ECO:0000313" key="2">
    <source>
        <dbReference type="EMBL" id="QDU98140.1"/>
    </source>
</evidence>
<keyword evidence="3" id="KW-1185">Reference proteome</keyword>
<reference evidence="2 3" key="1">
    <citation type="submission" date="2019-02" db="EMBL/GenBank/DDBJ databases">
        <title>Deep-cultivation of Planctomycetes and their phenomic and genomic characterization uncovers novel biology.</title>
        <authorList>
            <person name="Wiegand S."/>
            <person name="Jogler M."/>
            <person name="Boedeker C."/>
            <person name="Pinto D."/>
            <person name="Vollmers J."/>
            <person name="Rivas-Marin E."/>
            <person name="Kohn T."/>
            <person name="Peeters S.H."/>
            <person name="Heuer A."/>
            <person name="Rast P."/>
            <person name="Oberbeckmann S."/>
            <person name="Bunk B."/>
            <person name="Jeske O."/>
            <person name="Meyerdierks A."/>
            <person name="Storesund J.E."/>
            <person name="Kallscheuer N."/>
            <person name="Luecker S."/>
            <person name="Lage O.M."/>
            <person name="Pohl T."/>
            <person name="Merkel B.J."/>
            <person name="Hornburger P."/>
            <person name="Mueller R.-W."/>
            <person name="Bruemmer F."/>
            <person name="Labrenz M."/>
            <person name="Spormann A.M."/>
            <person name="Op den Camp H."/>
            <person name="Overmann J."/>
            <person name="Amann R."/>
            <person name="Jetten M.S.M."/>
            <person name="Mascher T."/>
            <person name="Medema M.H."/>
            <person name="Devos D.P."/>
            <person name="Kaster A.-K."/>
            <person name="Ovreas L."/>
            <person name="Rohde M."/>
            <person name="Galperin M.Y."/>
            <person name="Jogler C."/>
        </authorList>
    </citation>
    <scope>NUCLEOTIDE SEQUENCE [LARGE SCALE GENOMIC DNA]</scope>
    <source>
        <strain evidence="2 3">Pla85_3_4</strain>
    </source>
</reference>
<proteinExistence type="predicted"/>
<dbReference type="OrthoDB" id="286168at2"/>
<sequence>MNTGVYEINQFEDLLKLRGAWDRLLGETPGADFFRTFAWLETYWRHFQAGQRLRVMVVGRPSHPRGIVPLVVRSEATRLGKVRVLTWPLDGWGAFYGPVGADPAELLEAALVHVRAERRDWDLLELRWSPADPVLRQQTTEAMTYAGVPATVWEWGSSATANLAEGWDAYWNTRNAKRRSNVRRNEKKLNALGRLRYERYRPRGARYGDNDPRWDLYEACLQAASSSWQANSSSGTTLSHVQVRDFLHDAHQTAVDSGALDLNLIWLDERPIAFAYNYIWENRVFGLRQGFNGEFAAQGAGTVLMKRMLEDSAHRGDTEFDLGVDYLQGKRNWLSQVNPLLCYSHYAASPRAQGLRFKRWLEKSDPWARLLNPRCGAAPANDPARETSPS</sequence>
<organism evidence="2 3">
    <name type="scientific">Lignipirellula cremea</name>
    <dbReference type="NCBI Taxonomy" id="2528010"/>
    <lineage>
        <taxon>Bacteria</taxon>
        <taxon>Pseudomonadati</taxon>
        <taxon>Planctomycetota</taxon>
        <taxon>Planctomycetia</taxon>
        <taxon>Pirellulales</taxon>
        <taxon>Pirellulaceae</taxon>
        <taxon>Lignipirellula</taxon>
    </lineage>
</organism>
<dbReference type="Proteomes" id="UP000317648">
    <property type="component" value="Chromosome"/>
</dbReference>
<dbReference type="InterPro" id="IPR038740">
    <property type="entry name" value="BioF2-like_GNAT_dom"/>
</dbReference>
<accession>A0A518E220</accession>
<gene>
    <name evidence="2" type="ORF">Pla8534_60010</name>
</gene>
<dbReference type="Pfam" id="PF13480">
    <property type="entry name" value="Acetyltransf_6"/>
    <property type="match status" value="1"/>
</dbReference>
<feature type="domain" description="BioF2-like acetyltransferase" evidence="1">
    <location>
        <begin position="176"/>
        <end position="325"/>
    </location>
</feature>
<dbReference type="SUPFAM" id="SSF55729">
    <property type="entry name" value="Acyl-CoA N-acyltransferases (Nat)"/>
    <property type="match status" value="1"/>
</dbReference>
<dbReference type="EMBL" id="CP036433">
    <property type="protein sequence ID" value="QDU98140.1"/>
    <property type="molecule type" value="Genomic_DNA"/>
</dbReference>
<evidence type="ECO:0000259" key="1">
    <source>
        <dbReference type="Pfam" id="PF13480"/>
    </source>
</evidence>
<name>A0A518E220_9BACT</name>